<sequence length="30" mass="3207">MTPRDEPGPLTNIGERVPSAAESSSRLPKI</sequence>
<evidence type="ECO:0000256" key="1">
    <source>
        <dbReference type="SAM" id="MobiDB-lite"/>
    </source>
</evidence>
<feature type="region of interest" description="Disordered" evidence="1">
    <location>
        <begin position="1"/>
        <end position="30"/>
    </location>
</feature>
<name>A0A1I0VSV4_9ACTN</name>
<reference evidence="3" key="1">
    <citation type="submission" date="2016-10" db="EMBL/GenBank/DDBJ databases">
        <authorList>
            <person name="Varghese N."/>
            <person name="Submissions S."/>
        </authorList>
    </citation>
    <scope>NUCLEOTIDE SEQUENCE [LARGE SCALE GENOMIC DNA]</scope>
    <source>
        <strain evidence="3">CGMCC 1.10697</strain>
    </source>
</reference>
<dbReference type="Proteomes" id="UP000199113">
    <property type="component" value="Unassembled WGS sequence"/>
</dbReference>
<proteinExistence type="predicted"/>
<organism evidence="2 3">
    <name type="scientific">Nocardioides alpinus</name>
    <dbReference type="NCBI Taxonomy" id="748909"/>
    <lineage>
        <taxon>Bacteria</taxon>
        <taxon>Bacillati</taxon>
        <taxon>Actinomycetota</taxon>
        <taxon>Actinomycetes</taxon>
        <taxon>Propionibacteriales</taxon>
        <taxon>Nocardioidaceae</taxon>
        <taxon>Nocardioides</taxon>
    </lineage>
</organism>
<protein>
    <submittedName>
        <fullName evidence="2">Uncharacterized protein</fullName>
    </submittedName>
</protein>
<accession>A0A1I0VSV4</accession>
<gene>
    <name evidence="2" type="ORF">SAMN05192575_101428</name>
</gene>
<feature type="compositionally biased region" description="Polar residues" evidence="1">
    <location>
        <begin position="21"/>
        <end position="30"/>
    </location>
</feature>
<dbReference type="EMBL" id="FOKC01000001">
    <property type="protein sequence ID" value="SFA79308.1"/>
    <property type="molecule type" value="Genomic_DNA"/>
</dbReference>
<evidence type="ECO:0000313" key="2">
    <source>
        <dbReference type="EMBL" id="SFA79308.1"/>
    </source>
</evidence>
<evidence type="ECO:0000313" key="3">
    <source>
        <dbReference type="Proteomes" id="UP000199113"/>
    </source>
</evidence>
<dbReference type="AlphaFoldDB" id="A0A1I0VSV4"/>